<dbReference type="EMBL" id="BDDD01003894">
    <property type="protein sequence ID" value="GAV86404.1"/>
    <property type="molecule type" value="Genomic_DNA"/>
</dbReference>
<dbReference type="PANTHER" id="PTHR33647:SF22">
    <property type="entry name" value="GENOME ASSEMBLY, CHROMOSOME: A03"/>
    <property type="match status" value="1"/>
</dbReference>
<evidence type="ECO:0000313" key="1">
    <source>
        <dbReference type="EMBL" id="GAV86404.1"/>
    </source>
</evidence>
<gene>
    <name evidence="1" type="ORF">CFOL_v3_29835</name>
</gene>
<comment type="caution">
    <text evidence="1">The sequence shown here is derived from an EMBL/GenBank/DDBJ whole genome shotgun (WGS) entry which is preliminary data.</text>
</comment>
<dbReference type="OrthoDB" id="610799at2759"/>
<dbReference type="PANTHER" id="PTHR33647">
    <property type="entry name" value="OS01G0793900 PROTEIN"/>
    <property type="match status" value="1"/>
</dbReference>
<sequence length="124" mass="14215">MGNCLRHNSSSMVWAGDDWGSVTLPDRHHEVLFDEAVTISNTEKKMLLDDEKRNSSTSLFASSSTREMKIKITKRELEELIRKVDMQGLSLEQVLAQMINGNDGYQLEHQRSWRPVLQSIPEVN</sequence>
<accession>A0A1Q3D1T7</accession>
<name>A0A1Q3D1T7_CEPFO</name>
<dbReference type="Proteomes" id="UP000187406">
    <property type="component" value="Unassembled WGS sequence"/>
</dbReference>
<organism evidence="1 2">
    <name type="scientific">Cephalotus follicularis</name>
    <name type="common">Albany pitcher plant</name>
    <dbReference type="NCBI Taxonomy" id="3775"/>
    <lineage>
        <taxon>Eukaryota</taxon>
        <taxon>Viridiplantae</taxon>
        <taxon>Streptophyta</taxon>
        <taxon>Embryophyta</taxon>
        <taxon>Tracheophyta</taxon>
        <taxon>Spermatophyta</taxon>
        <taxon>Magnoliopsida</taxon>
        <taxon>eudicotyledons</taxon>
        <taxon>Gunneridae</taxon>
        <taxon>Pentapetalae</taxon>
        <taxon>rosids</taxon>
        <taxon>fabids</taxon>
        <taxon>Oxalidales</taxon>
        <taxon>Cephalotaceae</taxon>
        <taxon>Cephalotus</taxon>
    </lineage>
</organism>
<protein>
    <submittedName>
        <fullName evidence="1">DUF4228 domain-containing protein</fullName>
    </submittedName>
</protein>
<dbReference type="STRING" id="3775.A0A1Q3D1T7"/>
<reference evidence="2" key="1">
    <citation type="submission" date="2016-04" db="EMBL/GenBank/DDBJ databases">
        <title>Cephalotus genome sequencing.</title>
        <authorList>
            <person name="Fukushima K."/>
            <person name="Hasebe M."/>
            <person name="Fang X."/>
        </authorList>
    </citation>
    <scope>NUCLEOTIDE SEQUENCE [LARGE SCALE GENOMIC DNA]</scope>
    <source>
        <strain evidence="2">cv. St1</strain>
    </source>
</reference>
<proteinExistence type="predicted"/>
<evidence type="ECO:0000313" key="2">
    <source>
        <dbReference type="Proteomes" id="UP000187406"/>
    </source>
</evidence>
<dbReference type="InParanoid" id="A0A1Q3D1T7"/>
<keyword evidence="2" id="KW-1185">Reference proteome</keyword>
<dbReference type="AlphaFoldDB" id="A0A1Q3D1T7"/>